<dbReference type="GO" id="GO:0005886">
    <property type="term" value="C:plasma membrane"/>
    <property type="evidence" value="ECO:0007669"/>
    <property type="project" value="UniProtKB-SubCell"/>
</dbReference>
<feature type="transmembrane region" description="Helical" evidence="9">
    <location>
        <begin position="57"/>
        <end position="78"/>
    </location>
</feature>
<dbReference type="OrthoDB" id="958273at2"/>
<dbReference type="InterPro" id="IPR051629">
    <property type="entry name" value="Sulfite_efflux_TDT"/>
</dbReference>
<organism evidence="10 11">
    <name type="scientific">Paeniglutamicibacter gangotriensis</name>
    <dbReference type="NCBI Taxonomy" id="254787"/>
    <lineage>
        <taxon>Bacteria</taxon>
        <taxon>Bacillati</taxon>
        <taxon>Actinomycetota</taxon>
        <taxon>Actinomycetes</taxon>
        <taxon>Micrococcales</taxon>
        <taxon>Micrococcaceae</taxon>
        <taxon>Paeniglutamicibacter</taxon>
    </lineage>
</organism>
<evidence type="ECO:0000256" key="5">
    <source>
        <dbReference type="ARBA" id="ARBA00022692"/>
    </source>
</evidence>
<dbReference type="InterPro" id="IPR004695">
    <property type="entry name" value="SLAC1/Mae1/Ssu1/TehA"/>
</dbReference>
<accession>A0A5B0EN43</accession>
<gene>
    <name evidence="10" type="ORF">FQ154_02700</name>
</gene>
<dbReference type="Proteomes" id="UP000323856">
    <property type="component" value="Unassembled WGS sequence"/>
</dbReference>
<evidence type="ECO:0000256" key="7">
    <source>
        <dbReference type="ARBA" id="ARBA00023136"/>
    </source>
</evidence>
<dbReference type="EMBL" id="VOBL01000002">
    <property type="protein sequence ID" value="KAA0979351.1"/>
    <property type="molecule type" value="Genomic_DNA"/>
</dbReference>
<keyword evidence="6 9" id="KW-1133">Transmembrane helix</keyword>
<feature type="transmembrane region" description="Helical" evidence="9">
    <location>
        <begin position="267"/>
        <end position="289"/>
    </location>
</feature>
<dbReference type="CDD" id="cd09319">
    <property type="entry name" value="TDT_like_1"/>
    <property type="match status" value="1"/>
</dbReference>
<dbReference type="InterPro" id="IPR038665">
    <property type="entry name" value="Voltage-dep_anion_channel_sf"/>
</dbReference>
<evidence type="ECO:0000256" key="1">
    <source>
        <dbReference type="ARBA" id="ARBA00004651"/>
    </source>
</evidence>
<feature type="region of interest" description="Disordered" evidence="8">
    <location>
        <begin position="1"/>
        <end position="21"/>
    </location>
</feature>
<reference evidence="10 11" key="1">
    <citation type="submission" date="2019-07" db="EMBL/GenBank/DDBJ databases">
        <title>Analysis of the biochemical properties, biological activity and biotechnological potential of siderophores and biosurfactants produced by Antarctic psychrotolerant bacteria.</title>
        <authorList>
            <person name="Styczynski M."/>
            <person name="Krucon T."/>
            <person name="Decewicz P."/>
            <person name="Dziewit L."/>
        </authorList>
    </citation>
    <scope>NUCLEOTIDE SEQUENCE [LARGE SCALE GENOMIC DNA]</scope>
    <source>
        <strain evidence="10 11">ANT_H27</strain>
    </source>
</reference>
<feature type="transmembrane region" description="Helical" evidence="9">
    <location>
        <begin position="194"/>
        <end position="215"/>
    </location>
</feature>
<feature type="transmembrane region" description="Helical" evidence="9">
    <location>
        <begin position="301"/>
        <end position="321"/>
    </location>
</feature>
<keyword evidence="5 9" id="KW-0812">Transmembrane</keyword>
<dbReference type="Gene3D" id="1.50.10.150">
    <property type="entry name" value="Voltage-dependent anion channel"/>
    <property type="match status" value="1"/>
</dbReference>
<comment type="caution">
    <text evidence="10">The sequence shown here is derived from an EMBL/GenBank/DDBJ whole genome shotgun (WGS) entry which is preliminary data.</text>
</comment>
<dbReference type="GO" id="GO:0000319">
    <property type="term" value="F:sulfite transmembrane transporter activity"/>
    <property type="evidence" value="ECO:0007669"/>
    <property type="project" value="TreeGrafter"/>
</dbReference>
<dbReference type="Pfam" id="PF03595">
    <property type="entry name" value="SLAC1"/>
    <property type="match status" value="1"/>
</dbReference>
<dbReference type="PANTHER" id="PTHR31686:SF1">
    <property type="entry name" value="SULFITE EFFLUX PUMP SSU1"/>
    <property type="match status" value="1"/>
</dbReference>
<keyword evidence="7 9" id="KW-0472">Membrane</keyword>
<evidence type="ECO:0000256" key="4">
    <source>
        <dbReference type="ARBA" id="ARBA00022475"/>
    </source>
</evidence>
<dbReference type="RefSeq" id="WP_149618595.1">
    <property type="nucleotide sequence ID" value="NZ_VOBL01000002.1"/>
</dbReference>
<name>A0A5B0EN43_9MICC</name>
<evidence type="ECO:0000313" key="10">
    <source>
        <dbReference type="EMBL" id="KAA0979351.1"/>
    </source>
</evidence>
<evidence type="ECO:0000256" key="9">
    <source>
        <dbReference type="SAM" id="Phobius"/>
    </source>
</evidence>
<comment type="subcellular location">
    <subcellularLocation>
        <location evidence="1">Cell membrane</location>
        <topology evidence="1">Multi-pass membrane protein</topology>
    </subcellularLocation>
</comment>
<evidence type="ECO:0000313" key="11">
    <source>
        <dbReference type="Proteomes" id="UP000323856"/>
    </source>
</evidence>
<comment type="similarity">
    <text evidence="2">Belongs to the tellurite-resistance/dicarboxylate transporter (TDT) family.</text>
</comment>
<evidence type="ECO:0000256" key="8">
    <source>
        <dbReference type="SAM" id="MobiDB-lite"/>
    </source>
</evidence>
<evidence type="ECO:0000256" key="3">
    <source>
        <dbReference type="ARBA" id="ARBA00022448"/>
    </source>
</evidence>
<feature type="transmembrane region" description="Helical" evidence="9">
    <location>
        <begin position="98"/>
        <end position="116"/>
    </location>
</feature>
<evidence type="ECO:0000256" key="2">
    <source>
        <dbReference type="ARBA" id="ARBA00008566"/>
    </source>
</evidence>
<feature type="transmembrane region" description="Helical" evidence="9">
    <location>
        <begin position="227"/>
        <end position="247"/>
    </location>
</feature>
<protein>
    <submittedName>
        <fullName evidence="10">Tellurite resistance protein permease</fullName>
    </submittedName>
</protein>
<proteinExistence type="inferred from homology"/>
<feature type="transmembrane region" description="Helical" evidence="9">
    <location>
        <begin position="122"/>
        <end position="141"/>
    </location>
</feature>
<keyword evidence="3" id="KW-0813">Transport</keyword>
<evidence type="ECO:0000256" key="6">
    <source>
        <dbReference type="ARBA" id="ARBA00022989"/>
    </source>
</evidence>
<sequence length="364" mass="38789">MSQLNPPPTGNSRVVPGSGGNRRLSPVIQKFPPSAFSFVMATGILSTGLHLTGHSAASVVLLWIAAASAVLLTAALLWRAAAYPGKLLTDLNNPAKTFGFFTIVAGANVLGLRFDLAGFPEATLWLGITAGLLWVALNYGIPCSMLLRERSTPILQDANGSWFLWVVATQSMANALAVVARATGNAHLGAAATAAWSIGLVLYLLVGTLVTLRLLTLPNRPEDLSPTYWIFMGATAITVLAGAKLLQMPTEFPVMISTAGFVAGASYALWALGLWWIPLLLVFGFWRHVIRKYPASYETGMWAIVFPLGMMSAASISFGRGESILMMEHIGEVGVWIAAAAWAGTVVLMLISCLHWLRGGNRPA</sequence>
<feature type="transmembrane region" description="Helical" evidence="9">
    <location>
        <begin position="162"/>
        <end position="182"/>
    </location>
</feature>
<dbReference type="PANTHER" id="PTHR31686">
    <property type="match status" value="1"/>
</dbReference>
<feature type="transmembrane region" description="Helical" evidence="9">
    <location>
        <begin position="333"/>
        <end position="357"/>
    </location>
</feature>
<keyword evidence="4" id="KW-1003">Cell membrane</keyword>
<dbReference type="AlphaFoldDB" id="A0A5B0EN43"/>